<sequence length="216" mass="24840">MNDLYQMINRKMIIKMPGECIEGILSDVGNDILVVNDGQNYYYIPQLHVMKIKLDEKENQNHTPSFESPNDMQEKKISFRGILLNAVGINTEIHIVGKKSLHGIITKVLSDYFVFYSPIYKNIYIPLNHVKWLRVIDQNRTPFHFPDTPAVTSSLSRSFEEQLKKSIGTLVVFDMGEDNDKIGLIKSVDANMIQLINANCETIYIKQNHIKSIHFP</sequence>
<keyword evidence="2" id="KW-1185">Reference proteome</keyword>
<reference evidence="1 2" key="1">
    <citation type="submission" date="2023-07" db="EMBL/GenBank/DDBJ databases">
        <title>Sorghum-associated microbial communities from plants grown in Nebraska, USA.</title>
        <authorList>
            <person name="Schachtman D."/>
        </authorList>
    </citation>
    <scope>NUCLEOTIDE SEQUENCE [LARGE SCALE GENOMIC DNA]</scope>
    <source>
        <strain evidence="1 2">BE211</strain>
    </source>
</reference>
<dbReference type="Proteomes" id="UP001258181">
    <property type="component" value="Unassembled WGS sequence"/>
</dbReference>
<evidence type="ECO:0008006" key="3">
    <source>
        <dbReference type="Google" id="ProtNLM"/>
    </source>
</evidence>
<protein>
    <recommendedName>
        <fullName evidence="3">DUF2642 domain-containing protein</fullName>
    </recommendedName>
</protein>
<gene>
    <name evidence="1" type="ORF">J2X07_000061</name>
</gene>
<name>A0ABU1TV59_9BACL</name>
<evidence type="ECO:0000313" key="1">
    <source>
        <dbReference type="EMBL" id="MDR7071086.1"/>
    </source>
</evidence>
<dbReference type="EMBL" id="JAVDWA010000001">
    <property type="protein sequence ID" value="MDR7071086.1"/>
    <property type="molecule type" value="Genomic_DNA"/>
</dbReference>
<accession>A0ABU1TV59</accession>
<evidence type="ECO:0000313" key="2">
    <source>
        <dbReference type="Proteomes" id="UP001258181"/>
    </source>
</evidence>
<comment type="caution">
    <text evidence="1">The sequence shown here is derived from an EMBL/GenBank/DDBJ whole genome shotgun (WGS) entry which is preliminary data.</text>
</comment>
<organism evidence="1 2">
    <name type="scientific">Fictibacillus barbaricus</name>
    <dbReference type="NCBI Taxonomy" id="182136"/>
    <lineage>
        <taxon>Bacteria</taxon>
        <taxon>Bacillati</taxon>
        <taxon>Bacillota</taxon>
        <taxon>Bacilli</taxon>
        <taxon>Bacillales</taxon>
        <taxon>Fictibacillaceae</taxon>
        <taxon>Fictibacillus</taxon>
    </lineage>
</organism>
<dbReference type="RefSeq" id="WP_310255441.1">
    <property type="nucleotide sequence ID" value="NZ_JAVDWA010000001.1"/>
</dbReference>
<proteinExistence type="predicted"/>